<dbReference type="UniPathway" id="UPA00148">
    <property type="reaction ID" value="UER00236"/>
</dbReference>
<dbReference type="GO" id="GO:0005524">
    <property type="term" value="F:ATP binding"/>
    <property type="evidence" value="ECO:0007669"/>
    <property type="project" value="UniProtKB-UniRule"/>
</dbReference>
<evidence type="ECO:0000256" key="7">
    <source>
        <dbReference type="ARBA" id="ARBA00007490"/>
    </source>
</evidence>
<evidence type="ECO:0000256" key="10">
    <source>
        <dbReference type="ARBA" id="ARBA00022741"/>
    </source>
</evidence>
<dbReference type="EC" id="2.7.7.62" evidence="14"/>
<comment type="catalytic activity">
    <reaction evidence="2 14">
        <text>adenosylcob(III)inamide phosphate + GTP + H(+) = adenosylcob(III)inamide-GDP + diphosphate</text>
        <dbReference type="Rhea" id="RHEA:22712"/>
        <dbReference type="ChEBI" id="CHEBI:15378"/>
        <dbReference type="ChEBI" id="CHEBI:33019"/>
        <dbReference type="ChEBI" id="CHEBI:37565"/>
        <dbReference type="ChEBI" id="CHEBI:58502"/>
        <dbReference type="ChEBI" id="CHEBI:60487"/>
        <dbReference type="EC" id="2.7.7.62"/>
    </reaction>
</comment>
<dbReference type="PIRSF" id="PIRSF006135">
    <property type="entry name" value="CobU"/>
    <property type="match status" value="1"/>
</dbReference>
<comment type="pathway">
    <text evidence="6 14">Cofactor biosynthesis; adenosylcobalamin biosynthesis; adenosylcobalamin from cob(II)yrinate a,c-diamide: step 5/7.</text>
</comment>
<keyword evidence="11 14" id="KW-0418">Kinase</keyword>
<dbReference type="PANTHER" id="PTHR34848">
    <property type="match status" value="1"/>
</dbReference>
<evidence type="ECO:0000256" key="11">
    <source>
        <dbReference type="ARBA" id="ARBA00022777"/>
    </source>
</evidence>
<comment type="caution">
    <text evidence="17">The sequence shown here is derived from an EMBL/GenBank/DDBJ whole genome shotgun (WGS) entry which is preliminary data.</text>
</comment>
<dbReference type="EC" id="2.7.1.156" evidence="14"/>
<keyword evidence="9 14" id="KW-0808">Transferase</keyword>
<feature type="binding site" evidence="16">
    <location>
        <begin position="7"/>
        <end position="14"/>
    </location>
    <ligand>
        <name>GTP</name>
        <dbReference type="ChEBI" id="CHEBI:37565"/>
    </ligand>
</feature>
<evidence type="ECO:0000256" key="14">
    <source>
        <dbReference type="PIRNR" id="PIRNR006135"/>
    </source>
</evidence>
<keyword evidence="8 14" id="KW-0169">Cobalamin biosynthesis</keyword>
<dbReference type="AlphaFoldDB" id="A0A497XK84"/>
<dbReference type="PANTHER" id="PTHR34848:SF1">
    <property type="entry name" value="BIFUNCTIONAL ADENOSYLCOBALAMIN BIOSYNTHESIS PROTEIN COBU"/>
    <property type="match status" value="1"/>
</dbReference>
<evidence type="ECO:0000256" key="16">
    <source>
        <dbReference type="PIRSR" id="PIRSR006135-2"/>
    </source>
</evidence>
<evidence type="ECO:0000256" key="15">
    <source>
        <dbReference type="PIRSR" id="PIRSR006135-1"/>
    </source>
</evidence>
<evidence type="ECO:0000256" key="3">
    <source>
        <dbReference type="ARBA" id="ARBA00001522"/>
    </source>
</evidence>
<evidence type="ECO:0000256" key="1">
    <source>
        <dbReference type="ARBA" id="ARBA00000312"/>
    </source>
</evidence>
<keyword evidence="17" id="KW-0548">Nucleotidyltransferase</keyword>
<evidence type="ECO:0000256" key="4">
    <source>
        <dbReference type="ARBA" id="ARBA00003889"/>
    </source>
</evidence>
<dbReference type="GO" id="GO:0009236">
    <property type="term" value="P:cobalamin biosynthetic process"/>
    <property type="evidence" value="ECO:0007669"/>
    <property type="project" value="UniProtKB-UniRule"/>
</dbReference>
<evidence type="ECO:0000313" key="18">
    <source>
        <dbReference type="Proteomes" id="UP000268908"/>
    </source>
</evidence>
<evidence type="ECO:0000256" key="6">
    <source>
        <dbReference type="ARBA" id="ARBA00005159"/>
    </source>
</evidence>
<dbReference type="GO" id="GO:0005525">
    <property type="term" value="F:GTP binding"/>
    <property type="evidence" value="ECO:0007669"/>
    <property type="project" value="UniProtKB-UniRule"/>
</dbReference>
<evidence type="ECO:0000256" key="13">
    <source>
        <dbReference type="ARBA" id="ARBA00023134"/>
    </source>
</evidence>
<reference evidence="17 18" key="1">
    <citation type="submission" date="2018-10" db="EMBL/GenBank/DDBJ databases">
        <title>Genomic Encyclopedia of Type Strains, Phase IV (KMG-IV): sequencing the most valuable type-strain genomes for metagenomic binning, comparative biology and taxonomic classification.</title>
        <authorList>
            <person name="Goeker M."/>
        </authorList>
    </citation>
    <scope>NUCLEOTIDE SEQUENCE [LARGE SCALE GENOMIC DNA]</scope>
    <source>
        <strain evidence="17 18">DSM 26916</strain>
    </source>
</reference>
<dbReference type="SUPFAM" id="SSF52540">
    <property type="entry name" value="P-loop containing nucleoside triphosphate hydrolases"/>
    <property type="match status" value="1"/>
</dbReference>
<evidence type="ECO:0000256" key="9">
    <source>
        <dbReference type="ARBA" id="ARBA00022679"/>
    </source>
</evidence>
<keyword evidence="10 14" id="KW-0547">Nucleotide-binding</keyword>
<organism evidence="17 18">
    <name type="scientific">Sulfurisoma sediminicola</name>
    <dbReference type="NCBI Taxonomy" id="1381557"/>
    <lineage>
        <taxon>Bacteria</taxon>
        <taxon>Pseudomonadati</taxon>
        <taxon>Pseudomonadota</taxon>
        <taxon>Betaproteobacteria</taxon>
        <taxon>Nitrosomonadales</taxon>
        <taxon>Sterolibacteriaceae</taxon>
        <taxon>Sulfurisoma</taxon>
    </lineage>
</organism>
<keyword evidence="13 14" id="KW-0342">GTP-binding</keyword>
<keyword evidence="12 14" id="KW-0067">ATP-binding</keyword>
<feature type="active site" description="GMP-histidine intermediate" evidence="15">
    <location>
        <position position="51"/>
    </location>
</feature>
<evidence type="ECO:0000313" key="17">
    <source>
        <dbReference type="EMBL" id="RLJ68331.1"/>
    </source>
</evidence>
<dbReference type="GO" id="GO:0043752">
    <property type="term" value="F:adenosylcobinamide kinase activity"/>
    <property type="evidence" value="ECO:0007669"/>
    <property type="project" value="UniProtKB-EC"/>
</dbReference>
<comment type="function">
    <text evidence="4 14">Catalyzes ATP-dependent phosphorylation of adenosylcobinamide and addition of GMP to adenosylcobinamide phosphate.</text>
</comment>
<evidence type="ECO:0000256" key="12">
    <source>
        <dbReference type="ARBA" id="ARBA00022840"/>
    </source>
</evidence>
<accession>A0A497XK84</accession>
<evidence type="ECO:0000256" key="2">
    <source>
        <dbReference type="ARBA" id="ARBA00000711"/>
    </source>
</evidence>
<keyword evidence="18" id="KW-1185">Reference proteome</keyword>
<feature type="binding site" evidence="16">
    <location>
        <position position="85"/>
    </location>
    <ligand>
        <name>GTP</name>
        <dbReference type="ChEBI" id="CHEBI:37565"/>
    </ligand>
</feature>
<dbReference type="RefSeq" id="WP_121240243.1">
    <property type="nucleotide sequence ID" value="NZ_BHVV01000002.1"/>
</dbReference>
<sequence length="172" mass="18250">MKELILGGARSGKSALALRRAEAFAQSGHAVAWLATAQALDAEMAGRIARHRDERPAGWRTLEEPLRLAQALHDCASDGACVVVDCLTLWLTNLMLAEDAGLLERETAALLAALPVLPGEVILVANEVGLGIVPDNALARRFRDEAGRLNQAVAALCERVTFVAAGLPLVLK</sequence>
<feature type="binding site" evidence="16">
    <location>
        <begin position="52"/>
        <end position="55"/>
    </location>
    <ligand>
        <name>GTP</name>
        <dbReference type="ChEBI" id="CHEBI:37565"/>
    </ligand>
</feature>
<comment type="catalytic activity">
    <reaction evidence="3">
        <text>adenosylcob(III)inamide + GTP = adenosylcob(III)inamide phosphate + GDP + H(+)</text>
        <dbReference type="Rhea" id="RHEA:15765"/>
        <dbReference type="ChEBI" id="CHEBI:2480"/>
        <dbReference type="ChEBI" id="CHEBI:15378"/>
        <dbReference type="ChEBI" id="CHEBI:37565"/>
        <dbReference type="ChEBI" id="CHEBI:58189"/>
        <dbReference type="ChEBI" id="CHEBI:58502"/>
        <dbReference type="EC" id="2.7.1.156"/>
    </reaction>
</comment>
<dbReference type="Proteomes" id="UP000268908">
    <property type="component" value="Unassembled WGS sequence"/>
</dbReference>
<dbReference type="Pfam" id="PF02283">
    <property type="entry name" value="CobU"/>
    <property type="match status" value="1"/>
</dbReference>
<comment type="pathway">
    <text evidence="5 14">Cofactor biosynthesis; adenosylcobalamin biosynthesis; adenosylcobalamin from cob(II)yrinate a,c-diamide: step 6/7.</text>
</comment>
<dbReference type="NCBIfam" id="NF004469">
    <property type="entry name" value="PRK05800.1"/>
    <property type="match status" value="1"/>
</dbReference>
<feature type="binding site" evidence="16">
    <location>
        <begin position="35"/>
        <end position="37"/>
    </location>
    <ligand>
        <name>GTP</name>
        <dbReference type="ChEBI" id="CHEBI:37565"/>
    </ligand>
</feature>
<feature type="binding site" evidence="16">
    <location>
        <position position="63"/>
    </location>
    <ligand>
        <name>GTP</name>
        <dbReference type="ChEBI" id="CHEBI:37565"/>
    </ligand>
</feature>
<proteinExistence type="inferred from homology"/>
<dbReference type="OrthoDB" id="9788370at2"/>
<comment type="similarity">
    <text evidence="7 14">Belongs to the CobU/CobP family.</text>
</comment>
<name>A0A497XK84_9PROT</name>
<dbReference type="Gene3D" id="3.40.50.300">
    <property type="entry name" value="P-loop containing nucleotide triphosphate hydrolases"/>
    <property type="match status" value="1"/>
</dbReference>
<comment type="catalytic activity">
    <reaction evidence="1 14">
        <text>adenosylcob(III)inamide + ATP = adenosylcob(III)inamide phosphate + ADP + H(+)</text>
        <dbReference type="Rhea" id="RHEA:15769"/>
        <dbReference type="ChEBI" id="CHEBI:2480"/>
        <dbReference type="ChEBI" id="CHEBI:15378"/>
        <dbReference type="ChEBI" id="CHEBI:30616"/>
        <dbReference type="ChEBI" id="CHEBI:58502"/>
        <dbReference type="ChEBI" id="CHEBI:456216"/>
        <dbReference type="EC" id="2.7.1.156"/>
    </reaction>
</comment>
<dbReference type="InterPro" id="IPR003203">
    <property type="entry name" value="CobU/CobP"/>
</dbReference>
<dbReference type="EMBL" id="RCCI01000004">
    <property type="protein sequence ID" value="RLJ68331.1"/>
    <property type="molecule type" value="Genomic_DNA"/>
</dbReference>
<dbReference type="CDD" id="cd00544">
    <property type="entry name" value="CobU"/>
    <property type="match status" value="1"/>
</dbReference>
<evidence type="ECO:0000256" key="5">
    <source>
        <dbReference type="ARBA" id="ARBA00004692"/>
    </source>
</evidence>
<protein>
    <recommendedName>
        <fullName evidence="14">Bifunctional adenosylcobalamin biosynthesis protein</fullName>
        <ecNumber evidence="14">2.7.1.156</ecNumber>
        <ecNumber evidence="14">2.7.7.62</ecNumber>
    </recommendedName>
</protein>
<evidence type="ECO:0000256" key="8">
    <source>
        <dbReference type="ARBA" id="ARBA00022573"/>
    </source>
</evidence>
<dbReference type="GO" id="GO:0008820">
    <property type="term" value="F:cobinamide phosphate guanylyltransferase activity"/>
    <property type="evidence" value="ECO:0007669"/>
    <property type="project" value="UniProtKB-UniRule"/>
</dbReference>
<gene>
    <name evidence="17" type="ORF">DFR35_0890</name>
</gene>
<dbReference type="InterPro" id="IPR027417">
    <property type="entry name" value="P-loop_NTPase"/>
</dbReference>